<evidence type="ECO:0000313" key="13">
    <source>
        <dbReference type="WBParaSite" id="SMUV_0000951201-mRNA-1"/>
    </source>
</evidence>
<dbReference type="InterPro" id="IPR018502">
    <property type="entry name" value="Annexin_repeat"/>
</dbReference>
<evidence type="ECO:0000256" key="10">
    <source>
        <dbReference type="RuleBase" id="RU003540"/>
    </source>
</evidence>
<dbReference type="InterPro" id="IPR037104">
    <property type="entry name" value="Annexin_sf"/>
</dbReference>
<dbReference type="GO" id="GO:0005886">
    <property type="term" value="C:plasma membrane"/>
    <property type="evidence" value="ECO:0007669"/>
    <property type="project" value="TreeGrafter"/>
</dbReference>
<organism evidence="12 13">
    <name type="scientific">Syphacia muris</name>
    <dbReference type="NCBI Taxonomy" id="451379"/>
    <lineage>
        <taxon>Eukaryota</taxon>
        <taxon>Metazoa</taxon>
        <taxon>Ecdysozoa</taxon>
        <taxon>Nematoda</taxon>
        <taxon>Chromadorea</taxon>
        <taxon>Rhabditida</taxon>
        <taxon>Spirurina</taxon>
        <taxon>Oxyuridomorpha</taxon>
        <taxon>Oxyuroidea</taxon>
        <taxon>Oxyuridae</taxon>
        <taxon>Syphacia</taxon>
    </lineage>
</organism>
<dbReference type="AlphaFoldDB" id="A0A0N5AX43"/>
<keyword evidence="6 10" id="KW-0041">Annexin</keyword>
<feature type="compositionally biased region" description="Low complexity" evidence="11">
    <location>
        <begin position="81"/>
        <end position="98"/>
    </location>
</feature>
<dbReference type="GO" id="GO:0001786">
    <property type="term" value="F:phosphatidylserine binding"/>
    <property type="evidence" value="ECO:0007669"/>
    <property type="project" value="TreeGrafter"/>
</dbReference>
<dbReference type="FunFam" id="1.10.220.10:FF:000001">
    <property type="entry name" value="Annexin"/>
    <property type="match status" value="2"/>
</dbReference>
<feature type="compositionally biased region" description="Pro residues" evidence="11">
    <location>
        <begin position="51"/>
        <end position="64"/>
    </location>
</feature>
<dbReference type="GO" id="GO:0005634">
    <property type="term" value="C:nucleus"/>
    <property type="evidence" value="ECO:0007669"/>
    <property type="project" value="TreeGrafter"/>
</dbReference>
<evidence type="ECO:0000256" key="1">
    <source>
        <dbReference type="ARBA" id="ARBA00007831"/>
    </source>
</evidence>
<keyword evidence="12" id="KW-1185">Reference proteome</keyword>
<dbReference type="PRINTS" id="PR00196">
    <property type="entry name" value="ANNEXIN"/>
</dbReference>
<dbReference type="SUPFAM" id="SSF47874">
    <property type="entry name" value="Annexin"/>
    <property type="match status" value="2"/>
</dbReference>
<evidence type="ECO:0000256" key="11">
    <source>
        <dbReference type="SAM" id="MobiDB-lite"/>
    </source>
</evidence>
<evidence type="ECO:0000256" key="3">
    <source>
        <dbReference type="ARBA" id="ARBA00022737"/>
    </source>
</evidence>
<dbReference type="Proteomes" id="UP000046393">
    <property type="component" value="Unplaced"/>
</dbReference>
<evidence type="ECO:0000256" key="6">
    <source>
        <dbReference type="ARBA" id="ARBA00023216"/>
    </source>
</evidence>
<sequence>MLLQIQKLLNSRDVARIESQSTSLYPLSSLGYSNSNSNYSHQPSMNYSQNPNPPYPSQQPPYPNQPAGGYMGQQGGGYPGGYPNQSGGYPNQSGGYPYPGYPAGGYQPPQGGYQPPGGYQLNQGGYPGHPAGFQLQPSYPGQQPLGGSYPGSQPKYPSNNSGQFGGGQQLNSGYNPNGSFGSGSKGMSSGTPTIRSYPSFNANADAEALRKAMKGFGCDKSKIIAVLCARCNSQRQQIATAFKAMYGKDLRKELKSELSGDFEDLILGLMDLPVNYDAYHLHKAIAGIGTKESVLIEIMCSRTNSEINEIKRVYRQLYKQELERDIVGDTSGYFQRLLKTEKNKGNSFDVLQDAHALHRAGEQRLGTDETCFNAILAAQNYAQLRLVFQEYQKITGHPIEKAIEAEFSGDIKDGLLAVVACVQNRHAYFAKLLYESMVGLGTRDTDLIRLIVTRSEIDLADVKREFQTMYKKSLVSMIKDDCSGAYKDGLVAIVNGNLPTDMNYNQQPYPSYPNQQPPYPPNQPNAGYPNQYGGYPNQTAGGYPNPAAGGYPGYPPNTAYPPQQNDYYNQMPGGYQPQPGFQQNPSYQPYSNSGPNMGNPNAYPQPELGQQFGVPQHNSGMSSGTPTIRPHPSFNANSDAETLHKAMKGFGCSKGKIVDVLCARSNSQRQQIATTFKAMYGKDLRNELESELSGDFEDLILGLMEPPAVYDAHQLHKAIAQLGTKESVLIEIMCSRTNSQINEIKQAYKHKYGNDLERDVVGDTSGYFQRLLVSMCAAGRDESMRTDQLKANQDAHSLRKAGEQRLGTDETCFNAILAAQNYAQLRLVFQEYQKITGHPIEKAIEAEFSGDIKDGLLAVVACVQNRHAYFAKLLYESMVGLGTRDTDLIRLIVTRSEIDLADVKREFQTMYKKSLVSMIKDDCSGAYKDGLVAIVNGN</sequence>
<dbReference type="PANTHER" id="PTHR10502">
    <property type="entry name" value="ANNEXIN"/>
    <property type="match status" value="1"/>
</dbReference>
<feature type="region of interest" description="Disordered" evidence="11">
    <location>
        <begin position="35"/>
        <end position="192"/>
    </location>
</feature>
<protein>
    <recommendedName>
        <fullName evidence="10">Annexin</fullName>
    </recommendedName>
</protein>
<keyword evidence="7 10" id="KW-0111">Calcium/phospholipid-binding</keyword>
<dbReference type="Gene3D" id="1.10.220.10">
    <property type="entry name" value="Annexin"/>
    <property type="match status" value="8"/>
</dbReference>
<dbReference type="FunFam" id="1.10.220.10:FF:000003">
    <property type="entry name" value="Annexin"/>
    <property type="match status" value="2"/>
</dbReference>
<feature type="compositionally biased region" description="Low complexity" evidence="11">
    <location>
        <begin position="560"/>
        <end position="585"/>
    </location>
</feature>
<feature type="compositionally biased region" description="Gly residues" evidence="11">
    <location>
        <begin position="69"/>
        <end position="80"/>
    </location>
</feature>
<dbReference type="STRING" id="451379.A0A0N5AX43"/>
<dbReference type="FunFam" id="1.10.220.10:FF:000004">
    <property type="entry name" value="Annexin"/>
    <property type="match status" value="2"/>
</dbReference>
<dbReference type="PROSITE" id="PS00223">
    <property type="entry name" value="ANNEXIN_1"/>
    <property type="match status" value="3"/>
</dbReference>
<feature type="compositionally biased region" description="Low complexity" evidence="11">
    <location>
        <begin position="104"/>
        <end position="124"/>
    </location>
</feature>
<comment type="domain">
    <text evidence="10">A pair of annexin repeats may form one binding site for calcium and phospholipid.</text>
</comment>
<keyword evidence="3 10" id="KW-0677">Repeat</keyword>
<dbReference type="SMART" id="SM00335">
    <property type="entry name" value="ANX"/>
    <property type="match status" value="8"/>
</dbReference>
<dbReference type="GO" id="GO:0005544">
    <property type="term" value="F:calcium-dependent phospholipid binding"/>
    <property type="evidence" value="ECO:0007669"/>
    <property type="project" value="UniProtKB-KW"/>
</dbReference>
<dbReference type="InterPro" id="IPR002391">
    <property type="entry name" value="ANX4"/>
</dbReference>
<keyword evidence="5" id="KW-0007">Acetylation</keyword>
<dbReference type="GO" id="GO:0042589">
    <property type="term" value="C:zymogen granule membrane"/>
    <property type="evidence" value="ECO:0007669"/>
    <property type="project" value="UniProtKB-SubCell"/>
</dbReference>
<dbReference type="Pfam" id="PF00191">
    <property type="entry name" value="Annexin"/>
    <property type="match status" value="8"/>
</dbReference>
<feature type="compositionally biased region" description="Polar residues" evidence="11">
    <location>
        <begin position="586"/>
        <end position="599"/>
    </location>
</feature>
<feature type="region of interest" description="Disordered" evidence="11">
    <location>
        <begin position="504"/>
        <end position="609"/>
    </location>
</feature>
<name>A0A0N5AX43_9BILA</name>
<dbReference type="PRINTS" id="PR00200">
    <property type="entry name" value="ANNEXINIV"/>
</dbReference>
<feature type="compositionally biased region" description="Low complexity" evidence="11">
    <location>
        <begin position="539"/>
        <end position="549"/>
    </location>
</feature>
<evidence type="ECO:0000256" key="4">
    <source>
        <dbReference type="ARBA" id="ARBA00022837"/>
    </source>
</evidence>
<proteinExistence type="inferred from homology"/>
<dbReference type="GO" id="GO:0005509">
    <property type="term" value="F:calcium ion binding"/>
    <property type="evidence" value="ECO:0007669"/>
    <property type="project" value="InterPro"/>
</dbReference>
<reference evidence="13" key="1">
    <citation type="submission" date="2017-02" db="UniProtKB">
        <authorList>
            <consortium name="WormBaseParasite"/>
        </authorList>
    </citation>
    <scope>IDENTIFICATION</scope>
</reference>
<comment type="subcellular location">
    <subcellularLocation>
        <location evidence="9">Zymogen granule membrane</location>
        <topology evidence="9">Peripheral membrane protein</topology>
    </subcellularLocation>
</comment>
<keyword evidence="2" id="KW-0597">Phosphoprotein</keyword>
<dbReference type="WBParaSite" id="SMUV_0000951201-mRNA-1">
    <property type="protein sequence ID" value="SMUV_0000951201-mRNA-1"/>
    <property type="gene ID" value="SMUV_0000951201"/>
</dbReference>
<accession>A0A0N5AX43</accession>
<evidence type="ECO:0000256" key="5">
    <source>
        <dbReference type="ARBA" id="ARBA00022990"/>
    </source>
</evidence>
<keyword evidence="8" id="KW-0968">Cytoplasmic vesicle</keyword>
<evidence type="ECO:0000256" key="9">
    <source>
        <dbReference type="ARBA" id="ARBA00024321"/>
    </source>
</evidence>
<dbReference type="PROSITE" id="PS51897">
    <property type="entry name" value="ANNEXIN_2"/>
    <property type="match status" value="8"/>
</dbReference>
<dbReference type="InterPro" id="IPR018252">
    <property type="entry name" value="Annexin_repeat_CS"/>
</dbReference>
<comment type="similarity">
    <text evidence="1 10">Belongs to the annexin family.</text>
</comment>
<keyword evidence="4 10" id="KW-0106">Calcium</keyword>
<dbReference type="FunFam" id="1.10.220.10:FF:000002">
    <property type="entry name" value="Annexin"/>
    <property type="match status" value="2"/>
</dbReference>
<evidence type="ECO:0000256" key="2">
    <source>
        <dbReference type="ARBA" id="ARBA00022553"/>
    </source>
</evidence>
<feature type="compositionally biased region" description="Low complexity" evidence="11">
    <location>
        <begin position="504"/>
        <end position="514"/>
    </location>
</feature>
<evidence type="ECO:0000313" key="12">
    <source>
        <dbReference type="Proteomes" id="UP000046393"/>
    </source>
</evidence>
<dbReference type="PANTHER" id="PTHR10502:SF102">
    <property type="entry name" value="ANNEXIN B11"/>
    <property type="match status" value="1"/>
</dbReference>
<feature type="compositionally biased region" description="Low complexity" evidence="11">
    <location>
        <begin position="35"/>
        <end position="50"/>
    </location>
</feature>
<evidence type="ECO:0000256" key="7">
    <source>
        <dbReference type="ARBA" id="ARBA00023302"/>
    </source>
</evidence>
<evidence type="ECO:0000256" key="8">
    <source>
        <dbReference type="ARBA" id="ARBA00023329"/>
    </source>
</evidence>
<dbReference type="InterPro" id="IPR001464">
    <property type="entry name" value="Annexin"/>
</dbReference>